<gene>
    <name evidence="2" type="ORF">HHI36_021606</name>
</gene>
<feature type="compositionally biased region" description="Acidic residues" evidence="1">
    <location>
        <begin position="893"/>
        <end position="909"/>
    </location>
</feature>
<accession>A0ABD2MX98</accession>
<name>A0ABD2MX98_9CUCU</name>
<comment type="caution">
    <text evidence="2">The sequence shown here is derived from an EMBL/GenBank/DDBJ whole genome shotgun (WGS) entry which is preliminary data.</text>
</comment>
<feature type="region of interest" description="Disordered" evidence="1">
    <location>
        <begin position="1027"/>
        <end position="1058"/>
    </location>
</feature>
<feature type="compositionally biased region" description="Basic and acidic residues" evidence="1">
    <location>
        <begin position="813"/>
        <end position="823"/>
    </location>
</feature>
<evidence type="ECO:0000313" key="3">
    <source>
        <dbReference type="Proteomes" id="UP001516400"/>
    </source>
</evidence>
<organism evidence="2 3">
    <name type="scientific">Cryptolaemus montrouzieri</name>
    <dbReference type="NCBI Taxonomy" id="559131"/>
    <lineage>
        <taxon>Eukaryota</taxon>
        <taxon>Metazoa</taxon>
        <taxon>Ecdysozoa</taxon>
        <taxon>Arthropoda</taxon>
        <taxon>Hexapoda</taxon>
        <taxon>Insecta</taxon>
        <taxon>Pterygota</taxon>
        <taxon>Neoptera</taxon>
        <taxon>Endopterygota</taxon>
        <taxon>Coleoptera</taxon>
        <taxon>Polyphaga</taxon>
        <taxon>Cucujiformia</taxon>
        <taxon>Coccinelloidea</taxon>
        <taxon>Coccinellidae</taxon>
        <taxon>Scymninae</taxon>
        <taxon>Scymnini</taxon>
        <taxon>Cryptolaemus</taxon>
    </lineage>
</organism>
<sequence length="2532" mass="288314">MQNAGLQYGQGATHVQESPFATSLQNGSSSSTTTLRQFRKKDNVDKNPGGGLSGSNAGTDSSNTSHVARVAPHNHYPHKQNDYFRYPSLYEDFSAPYKEHTVKYSEIAEPVPQSIPHLDNIPPTVLSKHKEKEYVEMCNIPQQTHFNKHYPEHQFNGQQNFPPEMALHHQYMHKEPQGPQMHSPYKPESQYIPKEGGFNHQISPFLKYNIPQSRNYGPLDNSSLTPFQRMDPHIARSMMSDHPHMREFSSDYGPMEQSRLYAQKQRYYPTPLPPSNSTYPPNYAHRNISSQQYNYPSCNYPRTAQMNPSMGRYPINMERSMSPRRTYSENIDMGMNFPPVPQKMSTTYPNYPAYAQHYQHRRPTAVPQEYFHSQQHQHARQHPPYIPSHHSQEVTENHVASNNIRQYLENWAEEEPTAEIENPKYISRITRDEGNEVYVINASELPQYLENGVPLVTSENGQYIFKSNVSIDNTGAIKIIEKAVENTVLPTDTQERVVSLHIVENPKADCLVNSRQANPNQEHPLGVNQTPTGNVNVITANTNHPNLENTSHQPYTISSTQFNTNRMNLVHQVSPMNQNVTQPPQSFDNSVNLSVNSNIPCTNASPSKDIIRPNPESSLRPSSTLIQSQKTPNTDVINEEITSDKNHLKVLSYNEVPQNSCIVMPSSQNRLNFDESLLPHTVPCNSKETEVRNNTEENAVTNENILNDAHEELDKIVEDTLTSSNIINISLETCDRTQLAKIEEKCNIGEIPDDLNLDLETHPKGISSTEYSIDQNEEIIDLSTSRRGSKNDNIEQTIQSIELDLSVQNNENKQNEVVEDPSKDPPMLTENSCSNNDDLSDEAQEIDSSPKSLIKHMPLIDDQFDAGITTSETQDKIVIESEADSKNVPDTLIDTEDEKNNENTEEDDTTVNNNKKEEEGDITIESSLESTETAEEPIKEKEETMIIPEKQSLHEEPPASEENSNTSLKNDDLDTVLEKKLCEIVGEPIGISENVNAEEKLTDLSKEKQHIDDNVDNNVIPMAVEEMEENSEEGIQPTKIDEDKEGVENLPPKSSLSNEDIVATNELKKEIKKERVARKKRIFSVDDIIYRIGPNSIQNRENRENLQSSSESDIEIQASCQEKKVDELPEVSNGVSSKNESGQVDLEAEKIEESKCDETEESVKKIDAEVPEENMEITSIEENTSTEMETEDIASSSNNLSEIEESEDIDSSKDIDVSSCSFAIESEKGKSVDAHDDEPVPINISEVAESADKDLVYPEEKQETSCNLENKISVDEVVTNNEDVCSPCKIPEDHFENNMSCFEAAENITSVDRTSEFNVLVESKARNTANENEKNCQEIEKNSLCAYGEKEDMVSNDEDIHCEERKINVDHVQINPQNTNEAEMDTIEVREDHNRKLNEEITKSKEQIIDSLSVCRFSVIHKTEVTTKPIAADTKIEESKDAVPKLVAEILEPEEKFEAAEELVKLFDKEEDLETHSDAKEEIVNNIVSNEIIDKDLINSETCISSSVIHSTEDKILEETIINMEDKVLEVDIEDEKEIIEETLVESLKNIKKSSNSSEELTKDDRTFEQRFIEPFLNVEEPSNFAEVEERVSPEDMQYRSILKVEDNNVLLEIGGELVEISVNQVNGKKVITVIPMSSTATVDFNDNYEQVDRAQLCEEIDNEEESPRGQVIPILQEEIFEDKVEKETQNVDESEDITSTIQENGNELFEDIILNENEIIIGDESLEEEINLDLQNNEVVNEENPQPKPMLCTKAAKKLYDDISIPMKTFSSLREFRRIKNQPQSESPKNDDLKAVKLDVREKKSSKHSLRTSSRHRTISEQKEESLSVFQELIKRRKMRKEKIRLKYSQYAKQSKSAETVPSIEEESTNKETERVPKVASHIVKMRKNPVSSVVKKVQIGKDLKTGEAKKIHRDKVKMKDKVRKKSTEEKKEEIDSVNSKEANLKIDKIRLEERPTSTSVIVSLSVTTDPSQKNFHNARNTTTTEISKNVTVQDRQPKFQKTSIPRDLSLTKNVNEHYLSRRDHSNLKKKLSIQEYNSRKRKSDDAKVAVPEKIGKVCLVAGETSKDGVMKNQGKPSTIYSEKLLTCTPNGVKDPRRRPHSVGAGAPVIRTQSEDLNSSQTSDISLSQDFRKGETSQTIPTVIKQDLLLNMKDSYSQDLNYKNYKTLLLEKSSVESFVPKPMKISSRRKTIEVMNERKTDNVETVKKKVSFDDNVQINEINTTQTKVVKMKPESLNYCEVTSSSSDIIDEKSYGDCSEQGEEKKKIFKKVSRLKEKLENSWEDSNSPKDSITDAFADSFLENTKLDLNSKHKNKLIIDLSEYDTSHIENELKSPYRSRLNSNSLSYEDDGSLKNYKDEVDSKLNSLNIQIPKASKTRAFNEDDILMHKFLRKEQLNSEEIKQIRRIIYLKKKIQQLTQQSIATNSESDNYEVKKNVETFSHHDLKLQLKKIDVKMKKKKKRFRNLYSESPETSESEILETAGEFCVYEGKNLSGVKLIFKRKTDLLHLQPVVKLQRCRHIESLAKKLKLE</sequence>
<feature type="compositionally biased region" description="Polar residues" evidence="1">
    <location>
        <begin position="54"/>
        <end position="65"/>
    </location>
</feature>
<evidence type="ECO:0000313" key="2">
    <source>
        <dbReference type="EMBL" id="KAL3271110.1"/>
    </source>
</evidence>
<feature type="region of interest" description="Disordered" evidence="1">
    <location>
        <begin position="808"/>
        <end position="855"/>
    </location>
</feature>
<feature type="region of interest" description="Disordered" evidence="1">
    <location>
        <begin position="602"/>
        <end position="632"/>
    </location>
</feature>
<proteinExistence type="predicted"/>
<feature type="region of interest" description="Disordered" evidence="1">
    <location>
        <begin position="1125"/>
        <end position="1212"/>
    </location>
</feature>
<protein>
    <submittedName>
        <fullName evidence="2">Uncharacterized protein</fullName>
    </submittedName>
</protein>
<feature type="compositionally biased region" description="Basic and acidic residues" evidence="1">
    <location>
        <begin position="877"/>
        <end position="887"/>
    </location>
</feature>
<reference evidence="2 3" key="1">
    <citation type="journal article" date="2021" name="BMC Biol.">
        <title>Horizontally acquired antibacterial genes associated with adaptive radiation of ladybird beetles.</title>
        <authorList>
            <person name="Li H.S."/>
            <person name="Tang X.F."/>
            <person name="Huang Y.H."/>
            <person name="Xu Z.Y."/>
            <person name="Chen M.L."/>
            <person name="Du X.Y."/>
            <person name="Qiu B.Y."/>
            <person name="Chen P.T."/>
            <person name="Zhang W."/>
            <person name="Slipinski A."/>
            <person name="Escalona H.E."/>
            <person name="Waterhouse R.M."/>
            <person name="Zwick A."/>
            <person name="Pang H."/>
        </authorList>
    </citation>
    <scope>NUCLEOTIDE SEQUENCE [LARGE SCALE GENOMIC DNA]</scope>
    <source>
        <strain evidence="2">SYSU2018</strain>
    </source>
</reference>
<feature type="region of interest" description="Disordered" evidence="1">
    <location>
        <begin position="1856"/>
        <end position="1877"/>
    </location>
</feature>
<dbReference type="Proteomes" id="UP001516400">
    <property type="component" value="Unassembled WGS sequence"/>
</dbReference>
<feature type="compositionally biased region" description="Basic and acidic residues" evidence="1">
    <location>
        <begin position="1789"/>
        <end position="1804"/>
    </location>
</feature>
<feature type="compositionally biased region" description="Low complexity" evidence="1">
    <location>
        <begin position="1176"/>
        <end position="1201"/>
    </location>
</feature>
<feature type="compositionally biased region" description="Polar residues" evidence="1">
    <location>
        <begin position="1133"/>
        <end position="1142"/>
    </location>
</feature>
<dbReference type="EMBL" id="JABFTP020000042">
    <property type="protein sequence ID" value="KAL3271110.1"/>
    <property type="molecule type" value="Genomic_DNA"/>
</dbReference>
<feature type="region of interest" description="Disordered" evidence="1">
    <location>
        <begin position="17"/>
        <end position="65"/>
    </location>
</feature>
<keyword evidence="3" id="KW-1185">Reference proteome</keyword>
<feature type="compositionally biased region" description="Polar residues" evidence="1">
    <location>
        <begin position="615"/>
        <end position="632"/>
    </location>
</feature>
<feature type="compositionally biased region" description="Polar residues" evidence="1">
    <location>
        <begin position="17"/>
        <end position="36"/>
    </location>
</feature>
<feature type="region of interest" description="Disordered" evidence="1">
    <location>
        <begin position="877"/>
        <end position="971"/>
    </location>
</feature>
<feature type="region of interest" description="Disordered" evidence="1">
    <location>
        <begin position="1780"/>
        <end position="1823"/>
    </location>
</feature>
<feature type="compositionally biased region" description="Basic and acidic residues" evidence="1">
    <location>
        <begin position="1147"/>
        <end position="1168"/>
    </location>
</feature>
<evidence type="ECO:0000256" key="1">
    <source>
        <dbReference type="SAM" id="MobiDB-lite"/>
    </source>
</evidence>
<feature type="compositionally biased region" description="Basic residues" evidence="1">
    <location>
        <begin position="1805"/>
        <end position="1818"/>
    </location>
</feature>